<dbReference type="PANTHER" id="PTHR15732">
    <property type="entry name" value="PROTEIN MOONRAKER"/>
    <property type="match status" value="1"/>
</dbReference>
<dbReference type="Proteomes" id="UP000298787">
    <property type="component" value="Chromosome 13"/>
</dbReference>
<feature type="compositionally biased region" description="Basic and acidic residues" evidence="1">
    <location>
        <begin position="449"/>
        <end position="458"/>
    </location>
</feature>
<feature type="region of interest" description="Disordered" evidence="1">
    <location>
        <begin position="430"/>
        <end position="458"/>
    </location>
</feature>
<dbReference type="EMBL" id="CM014090">
    <property type="protein sequence ID" value="TKS80887.1"/>
    <property type="molecule type" value="Genomic_DNA"/>
</dbReference>
<feature type="region of interest" description="Disordered" evidence="1">
    <location>
        <begin position="480"/>
        <end position="554"/>
    </location>
</feature>
<feature type="region of interest" description="Disordered" evidence="1">
    <location>
        <begin position="347"/>
        <end position="414"/>
    </location>
</feature>
<dbReference type="PANTHER" id="PTHR15732:SF4">
    <property type="entry name" value="PROTEIN MOONRAKER"/>
    <property type="match status" value="1"/>
</dbReference>
<feature type="region of interest" description="Disordered" evidence="1">
    <location>
        <begin position="777"/>
        <end position="812"/>
    </location>
</feature>
<feature type="compositionally biased region" description="Basic and acidic residues" evidence="1">
    <location>
        <begin position="545"/>
        <end position="554"/>
    </location>
</feature>
<reference evidence="2 3" key="1">
    <citation type="submission" date="2019-01" db="EMBL/GenBank/DDBJ databases">
        <title>Genome Assembly of Collichthys lucidus.</title>
        <authorList>
            <person name="Cai M."/>
            <person name="Xiao S."/>
        </authorList>
    </citation>
    <scope>NUCLEOTIDE SEQUENCE [LARGE SCALE GENOMIC DNA]</scope>
    <source>
        <strain evidence="2">JT15FE1705JMU</strain>
        <tissue evidence="2">Muscle</tissue>
    </source>
</reference>
<dbReference type="InterPro" id="IPR031447">
    <property type="entry name" value="MNR"/>
</dbReference>
<dbReference type="AlphaFoldDB" id="A0A4U5UZR7"/>
<evidence type="ECO:0000313" key="2">
    <source>
        <dbReference type="EMBL" id="TKS80887.1"/>
    </source>
</evidence>
<dbReference type="GO" id="GO:0034451">
    <property type="term" value="C:centriolar satellite"/>
    <property type="evidence" value="ECO:0007669"/>
    <property type="project" value="TreeGrafter"/>
</dbReference>
<feature type="compositionally biased region" description="Basic residues" evidence="1">
    <location>
        <begin position="382"/>
        <end position="399"/>
    </location>
</feature>
<feature type="region of interest" description="Disordered" evidence="1">
    <location>
        <begin position="144"/>
        <end position="197"/>
    </location>
</feature>
<dbReference type="GO" id="GO:0071539">
    <property type="term" value="P:protein localization to centrosome"/>
    <property type="evidence" value="ECO:0007669"/>
    <property type="project" value="TreeGrafter"/>
</dbReference>
<evidence type="ECO:0000313" key="3">
    <source>
        <dbReference type="Proteomes" id="UP000298787"/>
    </source>
</evidence>
<keyword evidence="3" id="KW-1185">Reference proteome</keyword>
<feature type="region of interest" description="Disordered" evidence="1">
    <location>
        <begin position="861"/>
        <end position="882"/>
    </location>
</feature>
<sequence length="1127" mass="126783">MTAQFVQSGPRGQQQRQAGRDWVVLSSDLTTGMSQTKLLFNEAIPASARNRATHVCLPAPIVIERLLPLSEERENVGSARSSISFTALSEERLQAAVQLAKRDLRRRRLESLTKSPAKPSQEASILETSDIELLQELAATPNKTKLKASNTKQKAVRAGAKQSTLTSQKRPIYSMLSIGRSPPTRDPGPRQLEGGKEAPLSQEIHKLQNELEVYIQKVEELAKRGEKIEDPLEPEEQNKLEMRRQKQAARSARNIYVLQQQPTAISRLAAAHRGAFRALQAVVQQLSDLSYVKVPPYYKELGQLIRQLSLCSAKVEVERGSTVPETALDILQKLETLDSALSKQETLEKMQAQACPPHRKSPHRSMSPTSALRGPSASSVRGPRKPANPKRAVRGKRMASQKPKASSHQPLNRREVLRAGLESLAQQRELRELQERPQTNTTGRRRAAPHPERSKADIMKRNQIQDAGFQQPTVSSQLRVNQLPQKEPSVPWIPTSPHSPPTQRSPQRRRPEPRCLFSSTPMPSSSPSKQKASGSFGAEQPALSSEKKKQAQDEALRKAWMDRMTMQRLKELNQLSKEEAERIRALRSEVVSPTRWAEEAEQKARERIQPLLDEAQQIESRNKISSSLRNRLSEQAAERAAESAEQLSEALLEDLLEDTARAAWAAEADRQLEGMAECRLQAPTLESMLLRMEEIQAVGQKVYKNLFLCVSEQKDQEEVRRRFASITYSDPLYWDRPEAAGSRCHAPGSRPASPQPIRLTRPVLKQSTAADIVLEKPVETGGDDVEKSLDQRSRQPVAFAPKTKTHPQLSSQAKYALRTQQVFLVNHRAALIVNKQASSPQPSEALYPAHTIHSLLSENSLTEEASQDEQQPRRSVMFPGPLERSGRTVISVPGSMLRNIRRYREDYEAYLRVVAHEAVGSFNPWAVADSLAEELLSEALADVAAEFQDVVEEYAEAVFTSEFLQPVLSPPPSAAALASQFVILIKLFNDMSRAYDSTQLHYIKASGASVAVIVSLHSDTCGAFCKVSNRCEEERGRTPFKQLQPRTACFTQSGQGVKVQREREARRRKSRRFINYLRRQLLPSDRRQTETPRERTLCQRRREERRPLRLDFTDHFVFLIFDEIGSV</sequence>
<organism evidence="2 3">
    <name type="scientific">Collichthys lucidus</name>
    <name type="common">Big head croaker</name>
    <name type="synonym">Sciaena lucida</name>
    <dbReference type="NCBI Taxonomy" id="240159"/>
    <lineage>
        <taxon>Eukaryota</taxon>
        <taxon>Metazoa</taxon>
        <taxon>Chordata</taxon>
        <taxon>Craniata</taxon>
        <taxon>Vertebrata</taxon>
        <taxon>Euteleostomi</taxon>
        <taxon>Actinopterygii</taxon>
        <taxon>Neopterygii</taxon>
        <taxon>Teleostei</taxon>
        <taxon>Neoteleostei</taxon>
        <taxon>Acanthomorphata</taxon>
        <taxon>Eupercaria</taxon>
        <taxon>Sciaenidae</taxon>
        <taxon>Collichthys</taxon>
    </lineage>
</organism>
<gene>
    <name evidence="2" type="ORF">D9C73_014991</name>
</gene>
<proteinExistence type="predicted"/>
<name>A0A4U5UZR7_COLLU</name>
<feature type="compositionally biased region" description="Low complexity" evidence="1">
    <location>
        <begin position="518"/>
        <end position="535"/>
    </location>
</feature>
<protein>
    <submittedName>
        <fullName evidence="2">Protein moonraker</fullName>
    </submittedName>
</protein>
<feature type="compositionally biased region" description="Basic and acidic residues" evidence="1">
    <location>
        <begin position="777"/>
        <end position="793"/>
    </location>
</feature>
<accession>A0A4U5UZR7</accession>
<dbReference type="GO" id="GO:0007099">
    <property type="term" value="P:centriole replication"/>
    <property type="evidence" value="ECO:0007669"/>
    <property type="project" value="InterPro"/>
</dbReference>
<evidence type="ECO:0000256" key="1">
    <source>
        <dbReference type="SAM" id="MobiDB-lite"/>
    </source>
</evidence>
<dbReference type="Pfam" id="PF15718">
    <property type="entry name" value="MNR"/>
    <property type="match status" value="4"/>
</dbReference>
<dbReference type="STRING" id="240159.A0A4U5UZR7"/>
<feature type="compositionally biased region" description="Polar residues" evidence="1">
    <location>
        <begin position="144"/>
        <end position="153"/>
    </location>
</feature>